<proteinExistence type="predicted"/>
<protein>
    <submittedName>
        <fullName evidence="2">PEP-CTERM sorting domain-containing protein</fullName>
    </submittedName>
</protein>
<evidence type="ECO:0000313" key="2">
    <source>
        <dbReference type="EMBL" id="MFC5456741.1"/>
    </source>
</evidence>
<dbReference type="InterPro" id="IPR013424">
    <property type="entry name" value="Ice-binding_C"/>
</dbReference>
<keyword evidence="3" id="KW-1185">Reference proteome</keyword>
<gene>
    <name evidence="2" type="ORF">ACFQDI_17880</name>
</gene>
<organism evidence="2 3">
    <name type="scientific">Prosthecobacter fluviatilis</name>
    <dbReference type="NCBI Taxonomy" id="445931"/>
    <lineage>
        <taxon>Bacteria</taxon>
        <taxon>Pseudomonadati</taxon>
        <taxon>Verrucomicrobiota</taxon>
        <taxon>Verrucomicrobiia</taxon>
        <taxon>Verrucomicrobiales</taxon>
        <taxon>Verrucomicrobiaceae</taxon>
        <taxon>Prosthecobacter</taxon>
    </lineage>
</organism>
<feature type="domain" description="Ice-binding protein C-terminal" evidence="1">
    <location>
        <begin position="225"/>
        <end position="247"/>
    </location>
</feature>
<name>A0ABW0KVV0_9BACT</name>
<dbReference type="Pfam" id="PF07589">
    <property type="entry name" value="PEP-CTERM"/>
    <property type="match status" value="1"/>
</dbReference>
<sequence length="250" mass="25644">MTYTQGDLLLVFRQTGNNQTYMVDLGSATTFRDATNTINLGITGIAADLSGAFGSNWYTDGTVYASIVGGNNQPTALPGDGTGGTLPYYNKSIYVSKSGTGSLSDTPFNTLAQSTVATMANTIGVTLGNVFAAGTATGNNSAGTFIPTATANDYTDLIPPTAANYFGGLTASTEVNPNGTFDLYRILANTNGATDAPTGNGVSQYQGAFTISSAGAVSFAPQVSAVPEPSRVILMGLGLSGLLLRRRRKA</sequence>
<dbReference type="NCBIfam" id="TIGR02595">
    <property type="entry name" value="PEP_CTERM"/>
    <property type="match status" value="1"/>
</dbReference>
<evidence type="ECO:0000313" key="3">
    <source>
        <dbReference type="Proteomes" id="UP001596052"/>
    </source>
</evidence>
<reference evidence="3" key="1">
    <citation type="journal article" date="2019" name="Int. J. Syst. Evol. Microbiol.">
        <title>The Global Catalogue of Microorganisms (GCM) 10K type strain sequencing project: providing services to taxonomists for standard genome sequencing and annotation.</title>
        <authorList>
            <consortium name="The Broad Institute Genomics Platform"/>
            <consortium name="The Broad Institute Genome Sequencing Center for Infectious Disease"/>
            <person name="Wu L."/>
            <person name="Ma J."/>
        </authorList>
    </citation>
    <scope>NUCLEOTIDE SEQUENCE [LARGE SCALE GENOMIC DNA]</scope>
    <source>
        <strain evidence="3">CGMCC 4.1469</strain>
    </source>
</reference>
<accession>A0ABW0KVV0</accession>
<dbReference type="Proteomes" id="UP001596052">
    <property type="component" value="Unassembled WGS sequence"/>
</dbReference>
<evidence type="ECO:0000259" key="1">
    <source>
        <dbReference type="Pfam" id="PF07589"/>
    </source>
</evidence>
<comment type="caution">
    <text evidence="2">The sequence shown here is derived from an EMBL/GenBank/DDBJ whole genome shotgun (WGS) entry which is preliminary data.</text>
</comment>
<dbReference type="RefSeq" id="WP_377169296.1">
    <property type="nucleotide sequence ID" value="NZ_JBHSMQ010000007.1"/>
</dbReference>
<dbReference type="EMBL" id="JBHSMQ010000007">
    <property type="protein sequence ID" value="MFC5456741.1"/>
    <property type="molecule type" value="Genomic_DNA"/>
</dbReference>